<feature type="domain" description="DUF4015" evidence="1">
    <location>
        <begin position="3"/>
        <end position="98"/>
    </location>
</feature>
<dbReference type="AlphaFoldDB" id="X1I3D8"/>
<proteinExistence type="predicted"/>
<organism evidence="2">
    <name type="scientific">marine sediment metagenome</name>
    <dbReference type="NCBI Taxonomy" id="412755"/>
    <lineage>
        <taxon>unclassified sequences</taxon>
        <taxon>metagenomes</taxon>
        <taxon>ecological metagenomes</taxon>
    </lineage>
</organism>
<evidence type="ECO:0000259" key="1">
    <source>
        <dbReference type="Pfam" id="PF13200"/>
    </source>
</evidence>
<dbReference type="EMBL" id="BARU01040294">
    <property type="protein sequence ID" value="GAH76921.1"/>
    <property type="molecule type" value="Genomic_DNA"/>
</dbReference>
<dbReference type="Pfam" id="PF13200">
    <property type="entry name" value="DUF4015"/>
    <property type="match status" value="1"/>
</dbReference>
<accession>X1I3D8</accession>
<reference evidence="2" key="1">
    <citation type="journal article" date="2014" name="Front. Microbiol.">
        <title>High frequency of phylogenetically diverse reductive dehalogenase-homologous genes in deep subseafloor sedimentary metagenomes.</title>
        <authorList>
            <person name="Kawai M."/>
            <person name="Futagami T."/>
            <person name="Toyoda A."/>
            <person name="Takaki Y."/>
            <person name="Nishi S."/>
            <person name="Hori S."/>
            <person name="Arai W."/>
            <person name="Tsubouchi T."/>
            <person name="Morono Y."/>
            <person name="Uchiyama I."/>
            <person name="Ito T."/>
            <person name="Fujiyama A."/>
            <person name="Inagaki F."/>
            <person name="Takami H."/>
        </authorList>
    </citation>
    <scope>NUCLEOTIDE SEQUENCE</scope>
    <source>
        <strain evidence="2">Expedition CK06-06</strain>
    </source>
</reference>
<gene>
    <name evidence="2" type="ORF">S03H2_62312</name>
</gene>
<comment type="caution">
    <text evidence="2">The sequence shown here is derived from an EMBL/GenBank/DDBJ whole genome shotgun (WGS) entry which is preliminary data.</text>
</comment>
<dbReference type="InterPro" id="IPR025275">
    <property type="entry name" value="DUF4015"/>
</dbReference>
<evidence type="ECO:0000313" key="2">
    <source>
        <dbReference type="EMBL" id="GAH76921.1"/>
    </source>
</evidence>
<sequence>MRGVYINPYQASKKAYLEKVFNKADSGLINTIVIDFKSDYGFLTYSSDLEKAKQINAVKRYIDLDYLLENAAQHSVKVIARVVCFRDEYLASNNDYAILNDSVNSG</sequence>
<name>X1I3D8_9ZZZZ</name>
<feature type="non-terminal residue" evidence="2">
    <location>
        <position position="106"/>
    </location>
</feature>
<protein>
    <recommendedName>
        <fullName evidence="1">DUF4015 domain-containing protein</fullName>
    </recommendedName>
</protein>